<dbReference type="InterPro" id="IPR000068">
    <property type="entry name" value="GPCR_3_Ca_sens_rcpt-rel"/>
</dbReference>
<dbReference type="FunFam" id="2.10.50.30:FF:000004">
    <property type="entry name" value="Taste receptor type 1 member 3-like protein"/>
    <property type="match status" value="1"/>
</dbReference>
<keyword evidence="5 12" id="KW-1133">Transmembrane helix</keyword>
<evidence type="ECO:0000256" key="6">
    <source>
        <dbReference type="ARBA" id="ARBA00023040"/>
    </source>
</evidence>
<dbReference type="InterPro" id="IPR017979">
    <property type="entry name" value="GPCR_3_CS"/>
</dbReference>
<dbReference type="Gene3D" id="3.40.50.2300">
    <property type="match status" value="2"/>
</dbReference>
<dbReference type="SUPFAM" id="SSF53822">
    <property type="entry name" value="Periplasmic binding protein-like I"/>
    <property type="match status" value="1"/>
</dbReference>
<keyword evidence="15" id="KW-1185">Reference proteome</keyword>
<feature type="transmembrane region" description="Helical" evidence="12">
    <location>
        <begin position="880"/>
        <end position="902"/>
    </location>
</feature>
<dbReference type="Pfam" id="PF07562">
    <property type="entry name" value="NCD3G"/>
    <property type="match status" value="1"/>
</dbReference>
<evidence type="ECO:0000256" key="3">
    <source>
        <dbReference type="ARBA" id="ARBA00022692"/>
    </source>
</evidence>
<dbReference type="InterPro" id="IPR011500">
    <property type="entry name" value="GPCR_3_9-Cys_dom"/>
</dbReference>
<keyword evidence="2" id="KW-1003">Cell membrane</keyword>
<feature type="transmembrane region" description="Helical" evidence="12">
    <location>
        <begin position="690"/>
        <end position="715"/>
    </location>
</feature>
<keyword evidence="7 12" id="KW-0472">Membrane</keyword>
<keyword evidence="4" id="KW-0732">Signal</keyword>
<keyword evidence="6" id="KW-0297">G-protein coupled receptor</keyword>
<feature type="domain" description="G-protein coupled receptors family 3 profile" evidence="13">
    <location>
        <begin position="690"/>
        <end position="951"/>
    </location>
</feature>
<evidence type="ECO:0000313" key="14">
    <source>
        <dbReference type="Ensembl" id="ENSPKIP00000006657.1"/>
    </source>
</evidence>
<dbReference type="Gene3D" id="2.10.50.30">
    <property type="entry name" value="GPCR, family 3, nine cysteines domain"/>
    <property type="match status" value="1"/>
</dbReference>
<dbReference type="InterPro" id="IPR017978">
    <property type="entry name" value="GPCR_3_C"/>
</dbReference>
<reference evidence="14" key="2">
    <citation type="submission" date="2025-09" db="UniProtKB">
        <authorList>
            <consortium name="Ensembl"/>
        </authorList>
    </citation>
    <scope>IDENTIFICATION</scope>
</reference>
<evidence type="ECO:0000256" key="4">
    <source>
        <dbReference type="ARBA" id="ARBA00022729"/>
    </source>
</evidence>
<evidence type="ECO:0000256" key="1">
    <source>
        <dbReference type="ARBA" id="ARBA00004651"/>
    </source>
</evidence>
<evidence type="ECO:0000256" key="7">
    <source>
        <dbReference type="ARBA" id="ARBA00023136"/>
    </source>
</evidence>
<evidence type="ECO:0000256" key="11">
    <source>
        <dbReference type="ARBA" id="ARBA00038492"/>
    </source>
</evidence>
<evidence type="ECO:0000256" key="2">
    <source>
        <dbReference type="ARBA" id="ARBA00022475"/>
    </source>
</evidence>
<comment type="similarity">
    <text evidence="11">Belongs to the G-protein coupled receptor 3 family. TAS1R subfamily.</text>
</comment>
<dbReference type="PRINTS" id="PR00248">
    <property type="entry name" value="GPCRMGR"/>
</dbReference>
<evidence type="ECO:0000256" key="10">
    <source>
        <dbReference type="ARBA" id="ARBA00023224"/>
    </source>
</evidence>
<dbReference type="Ensembl" id="ENSPKIT00000030687.1">
    <property type="protein sequence ID" value="ENSPKIP00000006657.1"/>
    <property type="gene ID" value="ENSPKIG00000022846.1"/>
</dbReference>
<dbReference type="Proteomes" id="UP000261540">
    <property type="component" value="Unplaced"/>
</dbReference>
<evidence type="ECO:0000256" key="9">
    <source>
        <dbReference type="ARBA" id="ARBA00023180"/>
    </source>
</evidence>
<name>A0A3B3QIT5_9TELE</name>
<dbReference type="InterPro" id="IPR028082">
    <property type="entry name" value="Peripla_BP_I"/>
</dbReference>
<dbReference type="Pfam" id="PF00003">
    <property type="entry name" value="7tm_3"/>
    <property type="match status" value="1"/>
</dbReference>
<evidence type="ECO:0000256" key="5">
    <source>
        <dbReference type="ARBA" id="ARBA00022989"/>
    </source>
</evidence>
<comment type="subcellular location">
    <subcellularLocation>
        <location evidence="1">Cell membrane</location>
        <topology evidence="1">Multi-pass membrane protein</topology>
    </subcellularLocation>
</comment>
<keyword evidence="8" id="KW-0675">Receptor</keyword>
<feature type="transmembrane region" description="Helical" evidence="12">
    <location>
        <begin position="847"/>
        <end position="868"/>
    </location>
</feature>
<dbReference type="InterPro" id="IPR001828">
    <property type="entry name" value="ANF_lig-bd_rcpt"/>
</dbReference>
<evidence type="ECO:0000259" key="13">
    <source>
        <dbReference type="PROSITE" id="PS50259"/>
    </source>
</evidence>
<sequence length="1023" mass="114284">MKITDTNIMTSDKHHHLKTKDKVSRYLNSMRETIRKQQLGFPQVIMCRCNLEPCFCSHSCQKSCSNERSHLPSCLSKRELAWTPAAFCHMYRSVRRAMPALCLISPLGVSLLLGLGGCANFCESTCGAMAPGDVLIGVLSSCYASVEALNERTQPQRFNCTDFNLFSFVRSLAVIHTIGTINDSGFLPGVRIGYMVCDTCSNPNKALQATEYLLSSSGTLQIECDPTERPPVKAVIGARFSEVSITVARLLGLYMVPQISTSSSAAILSDKLRFPSFLRTVPSDVHQTQALAKLMSFFSWDWIGVVYGDDDYGKAALQSFLLDSEMENICVAYQEVLPHYLHYGDCDGRIIEVAEKIRSSAAQVVLLILKEELVMKLFAQMIRTNTTRIWIASDVWSMSGLLASMPGINKVGDIFGFSFMTGPNPGFSDFLQNLQPEPGAVNHFIEEYKNLRFGCTPEILQYRKCLASNALDSCPAPAPLSFTSPSACNITDPQEANDVFLISAVDPTVTYGERLATWSIAHALQKLLNCNETVCPGEKNFPPWKLLQEIKKINFTIDSRQFYYDQSGDAVNGYDLINWMRDGDGRNFTVVGQYVPNNGNVDVDVNKIDWHTPNNTVPESKCSPSCPHGTFKKVLNISCCFNCTQCEEGTYSDAYNLDTCLNCPFDTWSLKGWDKCHRRTEDFFSWSNPYGIVLLTFECLGVLLLLVVFVIFLVARDSPPVKVAGGNLCYVMMAGLLISFVGVIFFMLKPTDAICQTRQTMYGMGFTLCVSCILVKAFRTFLAFLFDLHQQHNLKKLYKPIMIIVLFTIIQGFICIFWLVFDSPRLDSITSNQSMEIQLQCIEGSGVGFGVMLSYIGLLAFICFLLAFKGRKVPHRFNETGYIIFSMLIYLFVWVCFIPIYVTKNQQRSAVQASAIVVSNHGIIFCHFFPKCYMILCKKKQDLSPRAYLDRIRIFSITSSNLAVARASVDSGNGDMESPSTPNSMSSEVITASVPRKATCHSKDLLITESLTYLRRRVKSSSL</sequence>
<dbReference type="PANTHER" id="PTHR24061">
    <property type="entry name" value="CALCIUM-SENSING RECEPTOR-RELATED"/>
    <property type="match status" value="1"/>
</dbReference>
<reference evidence="14" key="1">
    <citation type="submission" date="2025-08" db="UniProtKB">
        <authorList>
            <consortium name="Ensembl"/>
        </authorList>
    </citation>
    <scope>IDENTIFICATION</scope>
</reference>
<feature type="transmembrane region" description="Helical" evidence="12">
    <location>
        <begin position="797"/>
        <end position="821"/>
    </location>
</feature>
<dbReference type="GO" id="GO:0050909">
    <property type="term" value="P:sensory perception of taste"/>
    <property type="evidence" value="ECO:0007669"/>
    <property type="project" value="UniProtKB-ARBA"/>
</dbReference>
<dbReference type="PANTHER" id="PTHR24061:SF506">
    <property type="entry name" value="G-PROTEIN COUPLED RECEPTOR FAMILY C GROUP 6 MEMBER A-LIKE PRECURSOR"/>
    <property type="match status" value="1"/>
</dbReference>
<dbReference type="GO" id="GO:0005886">
    <property type="term" value="C:plasma membrane"/>
    <property type="evidence" value="ECO:0007669"/>
    <property type="project" value="UniProtKB-SubCell"/>
</dbReference>
<dbReference type="PROSITE" id="PS00980">
    <property type="entry name" value="G_PROTEIN_RECEP_F3_2"/>
    <property type="match status" value="1"/>
</dbReference>
<dbReference type="PRINTS" id="PR00592">
    <property type="entry name" value="CASENSINGR"/>
</dbReference>
<dbReference type="GeneTree" id="ENSGT00940000166171"/>
<evidence type="ECO:0000256" key="12">
    <source>
        <dbReference type="SAM" id="Phobius"/>
    </source>
</evidence>
<dbReference type="InterPro" id="IPR000337">
    <property type="entry name" value="GPCR_3"/>
</dbReference>
<dbReference type="AlphaFoldDB" id="A0A3B3QIT5"/>
<dbReference type="InterPro" id="IPR038550">
    <property type="entry name" value="GPCR_3_9-Cys_sf"/>
</dbReference>
<keyword evidence="3 12" id="KW-0812">Transmembrane</keyword>
<organism evidence="14 15">
    <name type="scientific">Paramormyrops kingsleyae</name>
    <dbReference type="NCBI Taxonomy" id="1676925"/>
    <lineage>
        <taxon>Eukaryota</taxon>
        <taxon>Metazoa</taxon>
        <taxon>Chordata</taxon>
        <taxon>Craniata</taxon>
        <taxon>Vertebrata</taxon>
        <taxon>Euteleostomi</taxon>
        <taxon>Actinopterygii</taxon>
        <taxon>Neopterygii</taxon>
        <taxon>Teleostei</taxon>
        <taxon>Osteoglossocephala</taxon>
        <taxon>Osteoglossomorpha</taxon>
        <taxon>Osteoglossiformes</taxon>
        <taxon>Mormyridae</taxon>
        <taxon>Paramormyrops</taxon>
    </lineage>
</organism>
<feature type="transmembrane region" description="Helical" evidence="12">
    <location>
        <begin position="760"/>
        <end position="785"/>
    </location>
</feature>
<dbReference type="FunFam" id="3.40.50.2300:FF:000016">
    <property type="entry name" value="Taste 1 receptor member 2"/>
    <property type="match status" value="1"/>
</dbReference>
<dbReference type="PROSITE" id="PS50259">
    <property type="entry name" value="G_PROTEIN_RECEP_F3_4"/>
    <property type="match status" value="1"/>
</dbReference>
<keyword evidence="9" id="KW-0325">Glycoprotein</keyword>
<evidence type="ECO:0000256" key="8">
    <source>
        <dbReference type="ARBA" id="ARBA00023170"/>
    </source>
</evidence>
<keyword evidence="10" id="KW-0807">Transducer</keyword>
<accession>A0A3B3QIT5</accession>
<feature type="transmembrane region" description="Helical" evidence="12">
    <location>
        <begin position="914"/>
        <end position="936"/>
    </location>
</feature>
<dbReference type="GO" id="GO:0004930">
    <property type="term" value="F:G protein-coupled receptor activity"/>
    <property type="evidence" value="ECO:0007669"/>
    <property type="project" value="UniProtKB-KW"/>
</dbReference>
<evidence type="ECO:0000313" key="15">
    <source>
        <dbReference type="Proteomes" id="UP000261540"/>
    </source>
</evidence>
<protein>
    <submittedName>
        <fullName evidence="14">Olfactory receptor C family, b1</fullName>
    </submittedName>
</protein>
<dbReference type="Pfam" id="PF01094">
    <property type="entry name" value="ANF_receptor"/>
    <property type="match status" value="1"/>
</dbReference>
<dbReference type="STRING" id="1676925.ENSPKIP00000006657"/>
<feature type="transmembrane region" description="Helical" evidence="12">
    <location>
        <begin position="727"/>
        <end position="748"/>
    </location>
</feature>
<proteinExistence type="inferred from homology"/>